<evidence type="ECO:0000313" key="2">
    <source>
        <dbReference type="Proteomes" id="UP000598971"/>
    </source>
</evidence>
<protein>
    <submittedName>
        <fullName evidence="1">Uncharacterized protein</fullName>
    </submittedName>
</protein>
<gene>
    <name evidence="1" type="ORF">GD597_19630</name>
</gene>
<reference evidence="1" key="1">
    <citation type="submission" date="2019-10" db="EMBL/GenBank/DDBJ databases">
        <title>Draft genome sequence of Panacibacter sp. KCS-6.</title>
        <authorList>
            <person name="Yim K.J."/>
        </authorList>
    </citation>
    <scope>NUCLEOTIDE SEQUENCE</scope>
    <source>
        <strain evidence="1">KCS-6</strain>
    </source>
</reference>
<dbReference type="EMBL" id="WHPF01000018">
    <property type="protein sequence ID" value="NNV57689.1"/>
    <property type="molecule type" value="Genomic_DNA"/>
</dbReference>
<organism evidence="1 2">
    <name type="scientific">Limnovirga soli</name>
    <dbReference type="NCBI Taxonomy" id="2656915"/>
    <lineage>
        <taxon>Bacteria</taxon>
        <taxon>Pseudomonadati</taxon>
        <taxon>Bacteroidota</taxon>
        <taxon>Chitinophagia</taxon>
        <taxon>Chitinophagales</taxon>
        <taxon>Chitinophagaceae</taxon>
        <taxon>Limnovirga</taxon>
    </lineage>
</organism>
<comment type="caution">
    <text evidence="1">The sequence shown here is derived from an EMBL/GenBank/DDBJ whole genome shotgun (WGS) entry which is preliminary data.</text>
</comment>
<name>A0A8J8FJX3_9BACT</name>
<proteinExistence type="predicted"/>
<dbReference type="Proteomes" id="UP000598971">
    <property type="component" value="Unassembled WGS sequence"/>
</dbReference>
<evidence type="ECO:0000313" key="1">
    <source>
        <dbReference type="EMBL" id="NNV57689.1"/>
    </source>
</evidence>
<dbReference type="RefSeq" id="WP_171609640.1">
    <property type="nucleotide sequence ID" value="NZ_WHPF01000018.1"/>
</dbReference>
<keyword evidence="2" id="KW-1185">Reference proteome</keyword>
<dbReference type="AlphaFoldDB" id="A0A8J8FJX3"/>
<sequence>MLDSCQALKVVGGDANASENIYWVMRLYLYCMISANSYLFRIKTFYCCILIMTVFNSCFLLVPYEPSKEEKEDVFKTVKWDKQILTDFSKYDSLAQILLSNLDTIINYKNKTTYVTIIEGGGKETKELANETCYAFFDGNDYYDIKKIPPYLSSKVDCLWTLVGKPEIKICKEKRPANLSLRINFTERKNNVLECHVLYWRLTDFDNHDSFYLIKDTALSKDCIYRIGITTDNSGW</sequence>
<accession>A0A8J8FJX3</accession>